<reference evidence="1" key="2">
    <citation type="journal article" date="2015" name="Fish Shellfish Immunol.">
        <title>Early steps in the European eel (Anguilla anguilla)-Vibrio vulnificus interaction in the gills: Role of the RtxA13 toxin.</title>
        <authorList>
            <person name="Callol A."/>
            <person name="Pajuelo D."/>
            <person name="Ebbesson L."/>
            <person name="Teles M."/>
            <person name="MacKenzie S."/>
            <person name="Amaro C."/>
        </authorList>
    </citation>
    <scope>NUCLEOTIDE SEQUENCE</scope>
</reference>
<proteinExistence type="predicted"/>
<organism evidence="1">
    <name type="scientific">Anguilla anguilla</name>
    <name type="common">European freshwater eel</name>
    <name type="synonym">Muraena anguilla</name>
    <dbReference type="NCBI Taxonomy" id="7936"/>
    <lineage>
        <taxon>Eukaryota</taxon>
        <taxon>Metazoa</taxon>
        <taxon>Chordata</taxon>
        <taxon>Craniata</taxon>
        <taxon>Vertebrata</taxon>
        <taxon>Euteleostomi</taxon>
        <taxon>Actinopterygii</taxon>
        <taxon>Neopterygii</taxon>
        <taxon>Teleostei</taxon>
        <taxon>Anguilliformes</taxon>
        <taxon>Anguillidae</taxon>
        <taxon>Anguilla</taxon>
    </lineage>
</organism>
<name>A0A0E9R5H3_ANGAN</name>
<dbReference type="EMBL" id="GBXM01084181">
    <property type="protein sequence ID" value="JAH24396.1"/>
    <property type="molecule type" value="Transcribed_RNA"/>
</dbReference>
<accession>A0A0E9R5H3</accession>
<reference evidence="1" key="1">
    <citation type="submission" date="2014-11" db="EMBL/GenBank/DDBJ databases">
        <authorList>
            <person name="Amaro Gonzalez C."/>
        </authorList>
    </citation>
    <scope>NUCLEOTIDE SEQUENCE</scope>
</reference>
<sequence>MVLGHFISSDVWRLMLRMDVSFTAARTPGPGLLSFLNLWSSVYNCPLLNEIYAGDDAYYYIISSSSAWSPIFIWCSGYYRHVVTGLDGTIQN</sequence>
<dbReference type="AlphaFoldDB" id="A0A0E9R5H3"/>
<evidence type="ECO:0000313" key="1">
    <source>
        <dbReference type="EMBL" id="JAH24396.1"/>
    </source>
</evidence>
<protein>
    <submittedName>
        <fullName evidence="1">Uncharacterized protein</fullName>
    </submittedName>
</protein>